<sequence>MNSRACCNESTNGRAQRRRRRIDPGTRSTWSFVDRACLYIRTKNHTRQRLINRTRESLL</sequence>
<organism evidence="2 3">
    <name type="scientific">Frieseomelitta varia</name>
    <dbReference type="NCBI Taxonomy" id="561572"/>
    <lineage>
        <taxon>Eukaryota</taxon>
        <taxon>Metazoa</taxon>
        <taxon>Ecdysozoa</taxon>
        <taxon>Arthropoda</taxon>
        <taxon>Hexapoda</taxon>
        <taxon>Insecta</taxon>
        <taxon>Pterygota</taxon>
        <taxon>Neoptera</taxon>
        <taxon>Endopterygota</taxon>
        <taxon>Hymenoptera</taxon>
        <taxon>Apocrita</taxon>
        <taxon>Aculeata</taxon>
        <taxon>Apoidea</taxon>
        <taxon>Anthophila</taxon>
        <taxon>Apidae</taxon>
        <taxon>Frieseomelitta</taxon>
    </lineage>
</organism>
<name>A0A833VYU1_9HYME</name>
<dbReference type="AlphaFoldDB" id="A0A833VYU1"/>
<dbReference type="EMBL" id="WNWW01000214">
    <property type="protein sequence ID" value="KAF3428455.1"/>
    <property type="molecule type" value="Genomic_DNA"/>
</dbReference>
<dbReference type="Proteomes" id="UP000655588">
    <property type="component" value="Unassembled WGS sequence"/>
</dbReference>
<reference evidence="2" key="1">
    <citation type="submission" date="2019-11" db="EMBL/GenBank/DDBJ databases">
        <title>The nuclear and mitochondrial genomes of Frieseomelitta varia - a highly eusocial stingless bee (Meliponini) with a permanently sterile worker caste.</title>
        <authorList>
            <person name="Freitas F.C.P."/>
            <person name="Lourenco A.P."/>
            <person name="Nunes F.M.F."/>
            <person name="Paschoal A.R."/>
            <person name="Abreu F.C.P."/>
            <person name="Barbin F.O."/>
            <person name="Bataglia L."/>
            <person name="Cardoso-Junior C.A.M."/>
            <person name="Cervoni M.S."/>
            <person name="Silva S.R."/>
            <person name="Dalarmi F."/>
            <person name="Del Lama M.A."/>
            <person name="Depintor T.S."/>
            <person name="Ferreira K.M."/>
            <person name="Goria P.S."/>
            <person name="Jaskot M.C."/>
            <person name="Lago D.C."/>
            <person name="Luna-Lucena D."/>
            <person name="Moda L.M."/>
            <person name="Nascimento L."/>
            <person name="Pedrino M."/>
            <person name="Rabico F.O."/>
            <person name="Sanches F.C."/>
            <person name="Santos D.E."/>
            <person name="Santos C.G."/>
            <person name="Vieira J."/>
            <person name="Lopes T.F."/>
            <person name="Barchuk A.R."/>
            <person name="Hartfelder K."/>
            <person name="Simoes Z.L.P."/>
            <person name="Bitondi M.M.G."/>
            <person name="Pinheiro D.G."/>
        </authorList>
    </citation>
    <scope>NUCLEOTIDE SEQUENCE</scope>
    <source>
        <strain evidence="2">USP_RPSP 00005682</strain>
        <tissue evidence="2">Whole individual</tissue>
    </source>
</reference>
<evidence type="ECO:0000313" key="2">
    <source>
        <dbReference type="EMBL" id="KAF3428455.1"/>
    </source>
</evidence>
<evidence type="ECO:0000256" key="1">
    <source>
        <dbReference type="SAM" id="MobiDB-lite"/>
    </source>
</evidence>
<evidence type="ECO:0000313" key="3">
    <source>
        <dbReference type="Proteomes" id="UP000655588"/>
    </source>
</evidence>
<protein>
    <submittedName>
        <fullName evidence="2">Uncharacterized protein</fullName>
    </submittedName>
</protein>
<proteinExistence type="predicted"/>
<keyword evidence="3" id="KW-1185">Reference proteome</keyword>
<feature type="compositionally biased region" description="Polar residues" evidence="1">
    <location>
        <begin position="1"/>
        <end position="14"/>
    </location>
</feature>
<gene>
    <name evidence="2" type="ORF">E2986_12886</name>
</gene>
<accession>A0A833VYU1</accession>
<feature type="region of interest" description="Disordered" evidence="1">
    <location>
        <begin position="1"/>
        <end position="24"/>
    </location>
</feature>
<comment type="caution">
    <text evidence="2">The sequence shown here is derived from an EMBL/GenBank/DDBJ whole genome shotgun (WGS) entry which is preliminary data.</text>
</comment>